<dbReference type="Proteomes" id="UP001595957">
    <property type="component" value="Unassembled WGS sequence"/>
</dbReference>
<evidence type="ECO:0000313" key="2">
    <source>
        <dbReference type="Proteomes" id="UP001595957"/>
    </source>
</evidence>
<dbReference type="EMBL" id="JBHSFZ010000025">
    <property type="protein sequence ID" value="MFC4594921.1"/>
    <property type="molecule type" value="Genomic_DNA"/>
</dbReference>
<gene>
    <name evidence="1" type="ORF">ACFO3E_12060</name>
</gene>
<sequence>MPTKISRFQIDDAEDEYLLTFETEDGSAIELTASYEQLDLIAEAIDAQLDSDEEDALGAEIQED</sequence>
<name>A0ABV9EZ84_9SPHN</name>
<protein>
    <recommendedName>
        <fullName evidence="3">DUF1292 domain-containing protein</fullName>
    </recommendedName>
</protein>
<evidence type="ECO:0000313" key="1">
    <source>
        <dbReference type="EMBL" id="MFC4594921.1"/>
    </source>
</evidence>
<organism evidence="1 2">
    <name type="scientific">Sphingobium tyrosinilyticum</name>
    <dbReference type="NCBI Taxonomy" id="2715436"/>
    <lineage>
        <taxon>Bacteria</taxon>
        <taxon>Pseudomonadati</taxon>
        <taxon>Pseudomonadota</taxon>
        <taxon>Alphaproteobacteria</taxon>
        <taxon>Sphingomonadales</taxon>
        <taxon>Sphingomonadaceae</taxon>
        <taxon>Sphingobium</taxon>
    </lineage>
</organism>
<reference evidence="2" key="1">
    <citation type="journal article" date="2019" name="Int. J. Syst. Evol. Microbiol.">
        <title>The Global Catalogue of Microorganisms (GCM) 10K type strain sequencing project: providing services to taxonomists for standard genome sequencing and annotation.</title>
        <authorList>
            <consortium name="The Broad Institute Genomics Platform"/>
            <consortium name="The Broad Institute Genome Sequencing Center for Infectious Disease"/>
            <person name="Wu L."/>
            <person name="Ma J."/>
        </authorList>
    </citation>
    <scope>NUCLEOTIDE SEQUENCE [LARGE SCALE GENOMIC DNA]</scope>
    <source>
        <strain evidence="2">NBRC 103632</strain>
    </source>
</reference>
<dbReference type="RefSeq" id="WP_066531341.1">
    <property type="nucleotide sequence ID" value="NZ_JBHSFZ010000025.1"/>
</dbReference>
<evidence type="ECO:0008006" key="3">
    <source>
        <dbReference type="Google" id="ProtNLM"/>
    </source>
</evidence>
<keyword evidence="2" id="KW-1185">Reference proteome</keyword>
<proteinExistence type="predicted"/>
<accession>A0ABV9EZ84</accession>
<comment type="caution">
    <text evidence="1">The sequence shown here is derived from an EMBL/GenBank/DDBJ whole genome shotgun (WGS) entry which is preliminary data.</text>
</comment>